<feature type="transmembrane region" description="Helical" evidence="10">
    <location>
        <begin position="772"/>
        <end position="798"/>
    </location>
</feature>
<dbReference type="SMART" id="SM00382">
    <property type="entry name" value="AAA"/>
    <property type="match status" value="2"/>
</dbReference>
<dbReference type="GO" id="GO:0005524">
    <property type="term" value="F:ATP binding"/>
    <property type="evidence" value="ECO:0007669"/>
    <property type="project" value="UniProtKB-KW"/>
</dbReference>
<protein>
    <recommendedName>
        <fullName evidence="11">ABC transporter domain-containing protein</fullName>
    </recommendedName>
</protein>
<dbReference type="AlphaFoldDB" id="A0A5N6RXX1"/>
<dbReference type="PANTHER" id="PTHR48041">
    <property type="entry name" value="ABC TRANSPORTER G FAMILY MEMBER 28"/>
    <property type="match status" value="1"/>
</dbReference>
<reference evidence="12 13" key="1">
    <citation type="submission" date="2019-06" db="EMBL/GenBank/DDBJ databases">
        <title>A chromosomal-level reference genome of Carpinus fangiana (Coryloideae, Betulaceae).</title>
        <authorList>
            <person name="Yang X."/>
            <person name="Wang Z."/>
            <person name="Zhang L."/>
            <person name="Hao G."/>
            <person name="Liu J."/>
            <person name="Yang Y."/>
        </authorList>
    </citation>
    <scope>NUCLEOTIDE SEQUENCE [LARGE SCALE GENOMIC DNA]</scope>
    <source>
        <strain evidence="12">Cfa_2016G</strain>
        <tissue evidence="12">Leaf</tissue>
    </source>
</reference>
<evidence type="ECO:0000256" key="1">
    <source>
        <dbReference type="ARBA" id="ARBA00004141"/>
    </source>
</evidence>
<dbReference type="FunFam" id="3.40.50.300:FF:000337">
    <property type="entry name" value="ABC transporter G family member 22"/>
    <property type="match status" value="2"/>
</dbReference>
<evidence type="ECO:0000313" key="13">
    <source>
        <dbReference type="Proteomes" id="UP000327013"/>
    </source>
</evidence>
<comment type="subcellular location">
    <subcellularLocation>
        <location evidence="1">Membrane</location>
        <topology evidence="1">Multi-pass membrane protein</topology>
    </subcellularLocation>
</comment>
<dbReference type="InterPro" id="IPR017871">
    <property type="entry name" value="ABC_transporter-like_CS"/>
</dbReference>
<feature type="transmembrane region" description="Helical" evidence="10">
    <location>
        <begin position="917"/>
        <end position="938"/>
    </location>
</feature>
<keyword evidence="7 10" id="KW-1133">Transmembrane helix</keyword>
<keyword evidence="13" id="KW-1185">Reference proteome</keyword>
<dbReference type="PANTHER" id="PTHR48041:SF22">
    <property type="entry name" value="ABC TRANSPORTER G FAMILY MEMBER 9"/>
    <property type="match status" value="1"/>
</dbReference>
<dbReference type="InterPro" id="IPR043926">
    <property type="entry name" value="ABCG_dom"/>
</dbReference>
<dbReference type="Pfam" id="PF01061">
    <property type="entry name" value="ABC2_membrane"/>
    <property type="match status" value="1"/>
</dbReference>
<keyword evidence="8 10" id="KW-0472">Membrane</keyword>
<evidence type="ECO:0000256" key="6">
    <source>
        <dbReference type="ARBA" id="ARBA00022840"/>
    </source>
</evidence>
<evidence type="ECO:0000313" key="12">
    <source>
        <dbReference type="EMBL" id="KAE8125764.1"/>
    </source>
</evidence>
<dbReference type="GO" id="GO:0005886">
    <property type="term" value="C:plasma membrane"/>
    <property type="evidence" value="ECO:0007669"/>
    <property type="project" value="TreeGrafter"/>
</dbReference>
<dbReference type="Proteomes" id="UP000327013">
    <property type="component" value="Chromosome 8"/>
</dbReference>
<keyword evidence="5" id="KW-0547">Nucleotide-binding</keyword>
<evidence type="ECO:0000256" key="7">
    <source>
        <dbReference type="ARBA" id="ARBA00022989"/>
    </source>
</evidence>
<dbReference type="GO" id="GO:0016887">
    <property type="term" value="F:ATP hydrolysis activity"/>
    <property type="evidence" value="ECO:0007669"/>
    <property type="project" value="InterPro"/>
</dbReference>
<keyword evidence="3" id="KW-0813">Transport</keyword>
<feature type="domain" description="ABC transporter" evidence="11">
    <location>
        <begin position="354"/>
        <end position="605"/>
    </location>
</feature>
<gene>
    <name evidence="12" type="ORF">FH972_020538</name>
</gene>
<keyword evidence="4 10" id="KW-0812">Transmembrane</keyword>
<dbReference type="InterPro" id="IPR003439">
    <property type="entry name" value="ABC_transporter-like_ATP-bd"/>
</dbReference>
<dbReference type="PROSITE" id="PS50893">
    <property type="entry name" value="ABC_TRANSPORTER_2"/>
    <property type="match status" value="2"/>
</dbReference>
<feature type="transmembrane region" description="Helical" evidence="10">
    <location>
        <begin position="700"/>
        <end position="718"/>
    </location>
</feature>
<sequence>MTPNQLGSENNMEQEMAPAPDVEAQTNKKTGKESPGIFVKANRPVTLKFVEVVYKIKTMKRGLLERKAKSEEKVILKGITGMVQPGEVLAMLGPSGSGKTTLLTALGGKLGGRLGGSITYNGRPFSNAMKQSTGFVSQDDLLHPHLTVTETLVFTSLLRLPNTFTKDEKVQHAEAVITQLGLTSCKNSIIGGSFVRGVSGGERKRVSIGQEMLINPSLLFLDEPTSGLDSTTAQRIVSTLWELSNGGRTVVMTIHQPSSRLFYMFHKVLLLSEGNTLYFGRGSGAMEYFSSVGYSPLVAMNPADFLLDLANGLMGSENHMKQEMAPDIEAQTNYKKTDTEFPGVFVKANRPVTLKFEDVVYKIKTEKGGLLDRKGNSEEKVILKGVTGMVQPGEVLAMLGPSGSGKTTLLTALGGRLGGQLDGSITYNGRPFTNAMKRNTGFVTQDDLLHPHLTVTETLVFTSLLRLPNTFTKDEKVHHAEAVITQLGLTKCKDSIIGGSFVRGVSGGERKRVSIGQEMLINPSLLFLDEPTSGLDSTTAQRIVSTLWELSNGGRTVVMTIHQPSSRLFYMFHKVLLLSEGNTLYFGRGSGAMEYFSSVGYSPLVAMNPADFLLDLANGVLSDDTRENQTRIKESLVSAYKSNLADKLKAELQEIDSNKSHDESDDDKQFARWSTTWWQQFCVLFKRGVKERRHNSFSPLKIGQVVVVAFLAGLLWWHSDVSHLQDQIGLLFFLAGFWGFFALFQAIFTFPEERMMLKKERSSGMYRLSSYFISRSVADLPMELVLPTIFVIITYWMAGLKPTPGHFLHTLFVLLYSVLVSQGLGLAIGALVMDQKAATTLGSVIMLTFLLAGGYYVQNVPPFIAWIKYMSLSQYTYKLLMCSQYKPADTYPCAAAGGHCLVGEFPPIKKVGLDGQATGVVALAIMLVGYRLIAYIALMRIGVTKKLVS</sequence>
<evidence type="ECO:0000256" key="8">
    <source>
        <dbReference type="ARBA" id="ARBA00023136"/>
    </source>
</evidence>
<dbReference type="GO" id="GO:0140359">
    <property type="term" value="F:ABC-type transporter activity"/>
    <property type="evidence" value="ECO:0007669"/>
    <property type="project" value="InterPro"/>
</dbReference>
<name>A0A5N6RXX1_9ROSI</name>
<dbReference type="SUPFAM" id="SSF52540">
    <property type="entry name" value="P-loop containing nucleoside triphosphate hydrolases"/>
    <property type="match status" value="2"/>
</dbReference>
<organism evidence="12 13">
    <name type="scientific">Carpinus fangiana</name>
    <dbReference type="NCBI Taxonomy" id="176857"/>
    <lineage>
        <taxon>Eukaryota</taxon>
        <taxon>Viridiplantae</taxon>
        <taxon>Streptophyta</taxon>
        <taxon>Embryophyta</taxon>
        <taxon>Tracheophyta</taxon>
        <taxon>Spermatophyta</taxon>
        <taxon>Magnoliopsida</taxon>
        <taxon>eudicotyledons</taxon>
        <taxon>Gunneridae</taxon>
        <taxon>Pentapetalae</taxon>
        <taxon>rosids</taxon>
        <taxon>fabids</taxon>
        <taxon>Fagales</taxon>
        <taxon>Betulaceae</taxon>
        <taxon>Carpinus</taxon>
    </lineage>
</organism>
<dbReference type="Pfam" id="PF19055">
    <property type="entry name" value="ABC2_membrane_7"/>
    <property type="match status" value="2"/>
</dbReference>
<dbReference type="InterPro" id="IPR003593">
    <property type="entry name" value="AAA+_ATPase"/>
</dbReference>
<dbReference type="InterPro" id="IPR013525">
    <property type="entry name" value="ABC2_TM"/>
</dbReference>
<keyword evidence="6" id="KW-0067">ATP-binding</keyword>
<evidence type="ECO:0000256" key="3">
    <source>
        <dbReference type="ARBA" id="ARBA00022448"/>
    </source>
</evidence>
<feature type="domain" description="ABC transporter" evidence="11">
    <location>
        <begin position="47"/>
        <end position="298"/>
    </location>
</feature>
<accession>A0A5N6RXX1</accession>
<evidence type="ECO:0000256" key="5">
    <source>
        <dbReference type="ARBA" id="ARBA00022741"/>
    </source>
</evidence>
<dbReference type="Gene3D" id="3.40.50.300">
    <property type="entry name" value="P-loop containing nucleotide triphosphate hydrolases"/>
    <property type="match status" value="2"/>
</dbReference>
<evidence type="ECO:0000256" key="10">
    <source>
        <dbReference type="SAM" id="Phobius"/>
    </source>
</evidence>
<feature type="compositionally biased region" description="Polar residues" evidence="9">
    <location>
        <begin position="1"/>
        <end position="13"/>
    </location>
</feature>
<dbReference type="EMBL" id="CM017328">
    <property type="protein sequence ID" value="KAE8125764.1"/>
    <property type="molecule type" value="Genomic_DNA"/>
</dbReference>
<dbReference type="Pfam" id="PF00005">
    <property type="entry name" value="ABC_tran"/>
    <property type="match status" value="2"/>
</dbReference>
<evidence type="ECO:0000256" key="4">
    <source>
        <dbReference type="ARBA" id="ARBA00022692"/>
    </source>
</evidence>
<comment type="similarity">
    <text evidence="2">Belongs to the ABC transporter superfamily. ABCG family. Eye pigment precursor importer (TC 3.A.1.204) subfamily.</text>
</comment>
<feature type="region of interest" description="Disordered" evidence="9">
    <location>
        <begin position="1"/>
        <end position="36"/>
    </location>
</feature>
<dbReference type="OrthoDB" id="66620at2759"/>
<evidence type="ECO:0000259" key="11">
    <source>
        <dbReference type="PROSITE" id="PS50893"/>
    </source>
</evidence>
<evidence type="ECO:0000256" key="9">
    <source>
        <dbReference type="SAM" id="MobiDB-lite"/>
    </source>
</evidence>
<proteinExistence type="inferred from homology"/>
<dbReference type="PROSITE" id="PS00211">
    <property type="entry name" value="ABC_TRANSPORTER_1"/>
    <property type="match status" value="2"/>
</dbReference>
<feature type="transmembrane region" description="Helical" evidence="10">
    <location>
        <begin position="730"/>
        <end position="751"/>
    </location>
</feature>
<feature type="transmembrane region" description="Helical" evidence="10">
    <location>
        <begin position="839"/>
        <end position="857"/>
    </location>
</feature>
<feature type="transmembrane region" description="Helical" evidence="10">
    <location>
        <begin position="810"/>
        <end position="832"/>
    </location>
</feature>
<dbReference type="InterPro" id="IPR050352">
    <property type="entry name" value="ABCG_transporters"/>
</dbReference>
<evidence type="ECO:0000256" key="2">
    <source>
        <dbReference type="ARBA" id="ARBA00005814"/>
    </source>
</evidence>
<dbReference type="InterPro" id="IPR027417">
    <property type="entry name" value="P-loop_NTPase"/>
</dbReference>